<feature type="signal peptide" evidence="9">
    <location>
        <begin position="1"/>
        <end position="24"/>
    </location>
</feature>
<organism evidence="12 13">
    <name type="scientific">Anaerobaca lacustris</name>
    <dbReference type="NCBI Taxonomy" id="3044600"/>
    <lineage>
        <taxon>Bacteria</taxon>
        <taxon>Pseudomonadati</taxon>
        <taxon>Planctomycetota</taxon>
        <taxon>Phycisphaerae</taxon>
        <taxon>Sedimentisphaerales</taxon>
        <taxon>Anaerobacaceae</taxon>
        <taxon>Anaerobaca</taxon>
    </lineage>
</organism>
<dbReference type="InterPro" id="IPR050131">
    <property type="entry name" value="Peptidase_S8_subtilisin-like"/>
</dbReference>
<dbReference type="Pfam" id="PF22148">
    <property type="entry name" value="Fervidolysin_NPro-like"/>
    <property type="match status" value="1"/>
</dbReference>
<feature type="active site" description="Charge relay system" evidence="7">
    <location>
        <position position="388"/>
    </location>
</feature>
<keyword evidence="4 7" id="KW-0645">Protease</keyword>
<dbReference type="PANTHER" id="PTHR43806:SF11">
    <property type="entry name" value="CEREVISIN-RELATED"/>
    <property type="match status" value="1"/>
</dbReference>
<keyword evidence="6 7" id="KW-0720">Serine protease</keyword>
<evidence type="ECO:0000313" key="12">
    <source>
        <dbReference type="EMBL" id="MDI6449890.1"/>
    </source>
</evidence>
<accession>A0AAW6TZ31</accession>
<dbReference type="SUPFAM" id="SSF52743">
    <property type="entry name" value="Subtilisin-like"/>
    <property type="match status" value="1"/>
</dbReference>
<evidence type="ECO:0000259" key="10">
    <source>
        <dbReference type="Pfam" id="PF00082"/>
    </source>
</evidence>
<evidence type="ECO:0000256" key="5">
    <source>
        <dbReference type="ARBA" id="ARBA00022801"/>
    </source>
</evidence>
<reference evidence="12" key="1">
    <citation type="submission" date="2023-05" db="EMBL/GenBank/DDBJ databases">
        <title>Anaerotaeda fermentans gen. nov., sp. nov., a novel anaerobic planctomycete of the new family within the order Sedimentisphaerales isolated from Taman Peninsula, Russia.</title>
        <authorList>
            <person name="Khomyakova M.A."/>
            <person name="Merkel A.Y."/>
            <person name="Slobodkin A.I."/>
        </authorList>
    </citation>
    <scope>NUCLEOTIDE SEQUENCE</scope>
    <source>
        <strain evidence="12">M17dextr</strain>
    </source>
</reference>
<evidence type="ECO:0000256" key="6">
    <source>
        <dbReference type="ARBA" id="ARBA00022825"/>
    </source>
</evidence>
<dbReference type="PANTHER" id="PTHR43806">
    <property type="entry name" value="PEPTIDASE S8"/>
    <property type="match status" value="1"/>
</dbReference>
<evidence type="ECO:0000256" key="9">
    <source>
        <dbReference type="SAM" id="SignalP"/>
    </source>
</evidence>
<evidence type="ECO:0000259" key="11">
    <source>
        <dbReference type="Pfam" id="PF22148"/>
    </source>
</evidence>
<dbReference type="InterPro" id="IPR000209">
    <property type="entry name" value="Peptidase_S8/S53_dom"/>
</dbReference>
<keyword evidence="3" id="KW-0964">Secreted</keyword>
<gene>
    <name evidence="12" type="ORF">QJ522_12600</name>
</gene>
<dbReference type="RefSeq" id="WP_349245300.1">
    <property type="nucleotide sequence ID" value="NZ_JASCXX010000014.1"/>
</dbReference>
<evidence type="ECO:0000256" key="3">
    <source>
        <dbReference type="ARBA" id="ARBA00022525"/>
    </source>
</evidence>
<dbReference type="GO" id="GO:0005576">
    <property type="term" value="C:extracellular region"/>
    <property type="evidence" value="ECO:0007669"/>
    <property type="project" value="UniProtKB-SubCell"/>
</dbReference>
<dbReference type="CDD" id="cd07484">
    <property type="entry name" value="Peptidases_S8_Thermitase_like"/>
    <property type="match status" value="1"/>
</dbReference>
<dbReference type="PROSITE" id="PS00138">
    <property type="entry name" value="SUBTILASE_SER"/>
    <property type="match status" value="1"/>
</dbReference>
<dbReference type="PROSITE" id="PS51892">
    <property type="entry name" value="SUBTILASE"/>
    <property type="match status" value="1"/>
</dbReference>
<feature type="domain" description="Fervidolysin-like N-terminal prodomain" evidence="11">
    <location>
        <begin position="55"/>
        <end position="122"/>
    </location>
</feature>
<dbReference type="Proteomes" id="UP001431776">
    <property type="component" value="Unassembled WGS sequence"/>
</dbReference>
<evidence type="ECO:0000256" key="4">
    <source>
        <dbReference type="ARBA" id="ARBA00022670"/>
    </source>
</evidence>
<dbReference type="InterPro" id="IPR023827">
    <property type="entry name" value="Peptidase_S8_Asp-AS"/>
</dbReference>
<dbReference type="PRINTS" id="PR00723">
    <property type="entry name" value="SUBTILISIN"/>
</dbReference>
<feature type="active site" description="Charge relay system" evidence="7">
    <location>
        <position position="172"/>
    </location>
</feature>
<evidence type="ECO:0000256" key="8">
    <source>
        <dbReference type="RuleBase" id="RU003355"/>
    </source>
</evidence>
<feature type="chain" id="PRO_5044026343" evidence="9">
    <location>
        <begin position="25"/>
        <end position="448"/>
    </location>
</feature>
<evidence type="ECO:0000256" key="7">
    <source>
        <dbReference type="PROSITE-ProRule" id="PRU01240"/>
    </source>
</evidence>
<evidence type="ECO:0000256" key="1">
    <source>
        <dbReference type="ARBA" id="ARBA00004613"/>
    </source>
</evidence>
<dbReference type="AlphaFoldDB" id="A0AAW6TZ31"/>
<name>A0AAW6TZ31_9BACT</name>
<keyword evidence="13" id="KW-1185">Reference proteome</keyword>
<dbReference type="InterPro" id="IPR023828">
    <property type="entry name" value="Peptidase_S8_Ser-AS"/>
</dbReference>
<protein>
    <submittedName>
        <fullName evidence="12">S8 family peptidase</fullName>
        <ecNumber evidence="12">3.4.-.-</ecNumber>
    </submittedName>
</protein>
<sequence>MFRRFLLVAIVVLSSPICEPQAWAQRSNASVAVMQAAGGRPSGGNRILDPLPRHCPESIIVKFSGDVLEEDRDSILGRYGCFVVQTCEPGMFHRVRIPPGEMPERVVRLLEMEDVVEYAELNHFASLYFVPDDPFYAPYQWNLQNEVSGGINMEAAWDIETGDPNVIVAVLDTGVAYEDHGRFRQAPDLAQTSFVAGYDFVNDDAHPNDDQGHGTHVTGTIAQSTDNARGVAGIAFGCSIMPIKVLDNQGVGSSFDIARGVYHAADNGAHVINMSFGSPDRSRAVEQALVFAYGKGMTIVCAAGNNFVDGNPPSYPAAYDDYCIAVGAVRYDDTRAYYSSTGPHLDVVAPGGDLRVDQNRDGYPDGIIQQTFTVDPSTFNYYFFQGTSSAAPHVSGIAALLISQGVTDPDAVRAAIEGTARDVGPPGWDPEYGWGVVDAHAALLYWMP</sequence>
<feature type="domain" description="Peptidase S8/S53" evidence="10">
    <location>
        <begin position="165"/>
        <end position="435"/>
    </location>
</feature>
<dbReference type="InterPro" id="IPR036852">
    <property type="entry name" value="Peptidase_S8/S53_dom_sf"/>
</dbReference>
<dbReference type="InterPro" id="IPR054399">
    <property type="entry name" value="Fervidolysin-like_N_prodom"/>
</dbReference>
<keyword evidence="5 7" id="KW-0378">Hydrolase</keyword>
<dbReference type="GO" id="GO:0006508">
    <property type="term" value="P:proteolysis"/>
    <property type="evidence" value="ECO:0007669"/>
    <property type="project" value="UniProtKB-KW"/>
</dbReference>
<dbReference type="Gene3D" id="3.40.50.200">
    <property type="entry name" value="Peptidase S8/S53 domain"/>
    <property type="match status" value="1"/>
</dbReference>
<comment type="subcellular location">
    <subcellularLocation>
        <location evidence="1">Secreted</location>
    </subcellularLocation>
</comment>
<keyword evidence="9" id="KW-0732">Signal</keyword>
<comment type="similarity">
    <text evidence="2 7 8">Belongs to the peptidase S8 family.</text>
</comment>
<dbReference type="EC" id="3.4.-.-" evidence="12"/>
<comment type="caution">
    <text evidence="12">The sequence shown here is derived from an EMBL/GenBank/DDBJ whole genome shotgun (WGS) entry which is preliminary data.</text>
</comment>
<dbReference type="Pfam" id="PF00082">
    <property type="entry name" value="Peptidase_S8"/>
    <property type="match status" value="1"/>
</dbReference>
<dbReference type="InterPro" id="IPR015500">
    <property type="entry name" value="Peptidase_S8_subtilisin-rel"/>
</dbReference>
<evidence type="ECO:0000256" key="2">
    <source>
        <dbReference type="ARBA" id="ARBA00011073"/>
    </source>
</evidence>
<dbReference type="GO" id="GO:0004252">
    <property type="term" value="F:serine-type endopeptidase activity"/>
    <property type="evidence" value="ECO:0007669"/>
    <property type="project" value="UniProtKB-UniRule"/>
</dbReference>
<dbReference type="PROSITE" id="PS00136">
    <property type="entry name" value="SUBTILASE_ASP"/>
    <property type="match status" value="1"/>
</dbReference>
<evidence type="ECO:0000313" key="13">
    <source>
        <dbReference type="Proteomes" id="UP001431776"/>
    </source>
</evidence>
<dbReference type="InterPro" id="IPR034084">
    <property type="entry name" value="Thermitase-like_dom"/>
</dbReference>
<proteinExistence type="inferred from homology"/>
<feature type="active site" description="Charge relay system" evidence="7">
    <location>
        <position position="213"/>
    </location>
</feature>
<dbReference type="EMBL" id="JASCXX010000014">
    <property type="protein sequence ID" value="MDI6449890.1"/>
    <property type="molecule type" value="Genomic_DNA"/>
</dbReference>